<dbReference type="AlphaFoldDB" id="A0A3B0IY18"/>
<protein>
    <submittedName>
        <fullName evidence="1">Uncharacterized protein</fullName>
    </submittedName>
</protein>
<organism evidence="1">
    <name type="scientific">Wolbachia endosymbiont of Aleurodicus floccissimus</name>
    <dbReference type="NCBI Taxonomy" id="2152762"/>
    <lineage>
        <taxon>Bacteria</taxon>
        <taxon>Pseudomonadati</taxon>
        <taxon>Pseudomonadota</taxon>
        <taxon>Alphaproteobacteria</taxon>
        <taxon>Rickettsiales</taxon>
        <taxon>Anaplasmataceae</taxon>
        <taxon>Wolbachieae</taxon>
        <taxon>Wolbachia</taxon>
    </lineage>
</organism>
<accession>A0A3B0IY18</accession>
<reference evidence="1" key="1">
    <citation type="submission" date="2018-04" db="EMBL/GenBank/DDBJ databases">
        <authorList>
            <person name="Go L.Y."/>
            <person name="Mitchell J.A."/>
        </authorList>
    </citation>
    <scope>NUCLEOTIDE SEQUENCE</scope>
    <source>
        <strain evidence="1">WBAF</strain>
    </source>
</reference>
<sequence length="138" mass="15815">MSNPIGLIVGSLVIAATLIITKWQAVKNFFVTIWESVKVIWKSFSDWVGKFWNNIAQPFKTISNLWNKKNEAKLEVRSVSNTDVLKHPIAAHSKTVENKTQNNHFNINIHSSQDVRSIADEVMERIREQFSGTLYDTN</sequence>
<proteinExistence type="predicted"/>
<gene>
    <name evidence="1" type="ORF">WBAF_1441</name>
</gene>
<name>A0A3B0IY18_9RICK</name>
<evidence type="ECO:0000313" key="1">
    <source>
        <dbReference type="EMBL" id="SPP34438.1"/>
    </source>
</evidence>
<dbReference type="EMBL" id="OUNF01000390">
    <property type="protein sequence ID" value="SPP34438.1"/>
    <property type="molecule type" value="Genomic_DNA"/>
</dbReference>